<dbReference type="SUPFAM" id="SSF56542">
    <property type="entry name" value="Substrate-binding domain of HMG-CoA reductase"/>
    <property type="match status" value="1"/>
</dbReference>
<feature type="region of interest" description="Disordered" evidence="10">
    <location>
        <begin position="941"/>
        <end position="979"/>
    </location>
</feature>
<feature type="transmembrane region" description="Helical" evidence="11">
    <location>
        <begin position="201"/>
        <end position="221"/>
    </location>
</feature>
<dbReference type="PROSITE" id="PS50156">
    <property type="entry name" value="SSD"/>
    <property type="match status" value="1"/>
</dbReference>
<dbReference type="InterPro" id="IPR053958">
    <property type="entry name" value="HMGCR/SNAP/NPC1-like_SSD"/>
</dbReference>
<dbReference type="FunFam" id="3.30.70.420:FF:000001">
    <property type="entry name" value="3-hydroxy-3-methylglutaryl coenzyme A reductase"/>
    <property type="match status" value="1"/>
</dbReference>
<evidence type="ECO:0000256" key="9">
    <source>
        <dbReference type="ARBA" id="ARBA00023136"/>
    </source>
</evidence>
<sequence length="979" mass="106512">MKGLLSALASGATASPIHIIAFYTLLASAAYFHLLDLAKDYAGQSAEHQDLVMTWRRGTVEKGDIESLLPHISLAVFDLPSGHSYLPLVLDTLQPQCYTPNNSFSCISLPIPPGKYGILLEVPELDTLALQTNGIEVNHPSKDPVSLIWMVNSISQLAEKTRNLIHNAERADIAIMAVAYISMYLTFVSLFLNMRNLNSRFWLGTTILISSTFAFLFALVTTHHTGIIIDPIVLTEGLPFLVVTVGFDKPFALTKAVLNGNTGNIKTDVIEAVKSKGLVILRDYAVETGILVLGALSGVSGLRHFCALAAWILVWDCLLLFTFYTAVLAIKLEINRIKYYTNIRKALEEDGISHKTADKIVSARQDDPQRDVEYMFFFSRGRVREGTVTRFKSYMVAGWVFVNVFNLLPTRRHSFTSEPLDLEEIIESVARLSGLSEFVLSILPTACLRFGSDRLGFLHVFLESWTRSVGDPVISKWIVLTLGISVGLNAWLFNAARWHIQKPVVEQETPRHPMSKLVVGAPEEVSPDVTESQRTDAECEKMVKLGTSRELLDEELVRMMATGIIAGYSLEKILGDPERAVRIRRAVLSRNSTTRTLETSELPYRYYDYSRVIGACCENVIGYMPIPVGVAGPMMIDCEPFLIPMATTEGCLVASTMRGCKAINASGGAITVLMQDQMTRGPCVMFPSLSRAAAAKFWLDSDEGQRVMQKAFDSTSRFARLKNLKTAIAGIHLYIRFATSTGDAMGMNMISKGAEHALSVMKDKAGFSDMSIVSISGNYCTDKKPAAINWIEGRGKSVVAEALIPGQIIKTILKSSVDSLVELNIAKNLVGSAMAGNPAQNIESSNCITLMRNVNGNLHITVSMPSIEVGTIGGGTVLEPQGAMLDLLGIRGPHPTSPGRNSQQLARIVAAAVLAGELSLCSALAAGHLVKSHMILNRSQANTPSPISSSSTTAPGPLNQSPGARMTPIRSIPGSCLKS</sequence>
<dbReference type="Gene3D" id="1.10.3270.10">
    <property type="entry name" value="HMGR, N-terminal domain"/>
    <property type="match status" value="1"/>
</dbReference>
<dbReference type="InterPro" id="IPR002202">
    <property type="entry name" value="HMG_CoA_Rdtase"/>
</dbReference>
<dbReference type="SUPFAM" id="SSF55035">
    <property type="entry name" value="NAD-binding domain of HMG-CoA reductase"/>
    <property type="match status" value="1"/>
</dbReference>
<dbReference type="EC" id="1.1.1.34" evidence="3"/>
<dbReference type="GO" id="GO:0005778">
    <property type="term" value="C:peroxisomal membrane"/>
    <property type="evidence" value="ECO:0007669"/>
    <property type="project" value="TreeGrafter"/>
</dbReference>
<evidence type="ECO:0000256" key="3">
    <source>
        <dbReference type="ARBA" id="ARBA00012999"/>
    </source>
</evidence>
<dbReference type="GO" id="GO:0015936">
    <property type="term" value="P:coenzyme A metabolic process"/>
    <property type="evidence" value="ECO:0007669"/>
    <property type="project" value="InterPro"/>
</dbReference>
<dbReference type="Pfam" id="PF12349">
    <property type="entry name" value="Sterol-sensing"/>
    <property type="match status" value="1"/>
</dbReference>
<dbReference type="InterPro" id="IPR023076">
    <property type="entry name" value="HMG_CoA_Rdtase_CS"/>
</dbReference>
<feature type="compositionally biased region" description="Low complexity" evidence="10">
    <location>
        <begin position="943"/>
        <end position="955"/>
    </location>
</feature>
<comment type="caution">
    <text evidence="13">The sequence shown here is derived from an EMBL/GenBank/DDBJ whole genome shotgun (WGS) entry which is preliminary data.</text>
</comment>
<dbReference type="InterPro" id="IPR000731">
    <property type="entry name" value="SSD"/>
</dbReference>
<dbReference type="InterPro" id="IPR009023">
    <property type="entry name" value="HMG_CoA_Rdtase_NAD(P)-bd_sf"/>
</dbReference>
<dbReference type="FunFam" id="1.10.3270.10:FF:000001">
    <property type="entry name" value="3-hydroxy-3-methylglutaryl coenzyme A reductase"/>
    <property type="match status" value="1"/>
</dbReference>
<keyword evidence="6" id="KW-0521">NADP</keyword>
<dbReference type="STRING" id="1198029.A0A1U7LLM3"/>
<evidence type="ECO:0000256" key="10">
    <source>
        <dbReference type="SAM" id="MobiDB-lite"/>
    </source>
</evidence>
<evidence type="ECO:0000256" key="8">
    <source>
        <dbReference type="ARBA" id="ARBA00023002"/>
    </source>
</evidence>
<dbReference type="Gene3D" id="3.90.770.10">
    <property type="entry name" value="3-hydroxy-3-methylglutaryl-coenzyme A Reductase, Chain A, domain 2"/>
    <property type="match status" value="1"/>
</dbReference>
<dbReference type="CDD" id="cd00643">
    <property type="entry name" value="HMG-CoA_reductase_classI"/>
    <property type="match status" value="1"/>
</dbReference>
<evidence type="ECO:0000313" key="13">
    <source>
        <dbReference type="EMBL" id="OLL23539.1"/>
    </source>
</evidence>
<feature type="transmembrane region" description="Helical" evidence="11">
    <location>
        <begin position="308"/>
        <end position="330"/>
    </location>
</feature>
<evidence type="ECO:0000313" key="14">
    <source>
        <dbReference type="Proteomes" id="UP000186594"/>
    </source>
</evidence>
<dbReference type="PROSITE" id="PS00318">
    <property type="entry name" value="HMG_COA_REDUCTASE_2"/>
    <property type="match status" value="1"/>
</dbReference>
<dbReference type="PANTHER" id="PTHR10572">
    <property type="entry name" value="3-HYDROXY-3-METHYLGLUTARYL-COENZYME A REDUCTASE"/>
    <property type="match status" value="1"/>
</dbReference>
<gene>
    <name evidence="13" type="ORF">NEOLI_001527</name>
</gene>
<keyword evidence="8" id="KW-0560">Oxidoreductase</keyword>
<dbReference type="GO" id="GO:0005789">
    <property type="term" value="C:endoplasmic reticulum membrane"/>
    <property type="evidence" value="ECO:0007669"/>
    <property type="project" value="UniProtKB-SubCell"/>
</dbReference>
<dbReference type="PROSITE" id="PS01192">
    <property type="entry name" value="HMG_COA_REDUCTASE_3"/>
    <property type="match status" value="1"/>
</dbReference>
<comment type="subcellular location">
    <subcellularLocation>
        <location evidence="1">Endoplasmic reticulum membrane</location>
        <topology evidence="1">Multi-pass membrane protein</topology>
    </subcellularLocation>
</comment>
<dbReference type="OMA" id="AGPMMID"/>
<name>A0A1U7LLM3_NEOID</name>
<comment type="similarity">
    <text evidence="2">Belongs to the HMG-CoA reductase family.</text>
</comment>
<organism evidence="13 14">
    <name type="scientific">Neolecta irregularis (strain DAH-3)</name>
    <dbReference type="NCBI Taxonomy" id="1198029"/>
    <lineage>
        <taxon>Eukaryota</taxon>
        <taxon>Fungi</taxon>
        <taxon>Dikarya</taxon>
        <taxon>Ascomycota</taxon>
        <taxon>Taphrinomycotina</taxon>
        <taxon>Neolectales</taxon>
        <taxon>Neolectaceae</taxon>
        <taxon>Neolecta</taxon>
    </lineage>
</organism>
<evidence type="ECO:0000256" key="1">
    <source>
        <dbReference type="ARBA" id="ARBA00004477"/>
    </source>
</evidence>
<keyword evidence="4 11" id="KW-0812">Transmembrane</keyword>
<proteinExistence type="inferred from homology"/>
<dbReference type="GO" id="GO:0006696">
    <property type="term" value="P:ergosterol biosynthetic process"/>
    <property type="evidence" value="ECO:0007669"/>
    <property type="project" value="TreeGrafter"/>
</dbReference>
<feature type="transmembrane region" description="Helical" evidence="11">
    <location>
        <begin position="227"/>
        <end position="247"/>
    </location>
</feature>
<evidence type="ECO:0000256" key="2">
    <source>
        <dbReference type="ARBA" id="ARBA00007661"/>
    </source>
</evidence>
<keyword evidence="5" id="KW-0256">Endoplasmic reticulum</keyword>
<feature type="transmembrane region" description="Helical" evidence="11">
    <location>
        <begin position="173"/>
        <end position="194"/>
    </location>
</feature>
<dbReference type="EMBL" id="LXFE01001511">
    <property type="protein sequence ID" value="OLL23539.1"/>
    <property type="molecule type" value="Genomic_DNA"/>
</dbReference>
<protein>
    <recommendedName>
        <fullName evidence="3">hydroxymethylglutaryl-CoA reductase (NADPH)</fullName>
        <ecNumber evidence="3">1.1.1.34</ecNumber>
    </recommendedName>
</protein>
<dbReference type="PROSITE" id="PS50065">
    <property type="entry name" value="HMG_COA_REDUCTASE_4"/>
    <property type="match status" value="1"/>
</dbReference>
<evidence type="ECO:0000256" key="6">
    <source>
        <dbReference type="ARBA" id="ARBA00022857"/>
    </source>
</evidence>
<dbReference type="InterPro" id="IPR023282">
    <property type="entry name" value="HMG_CoA_Rdtase_N"/>
</dbReference>
<feature type="domain" description="SSD" evidence="12">
    <location>
        <begin position="172"/>
        <end position="330"/>
    </location>
</feature>
<reference evidence="13 14" key="1">
    <citation type="submission" date="2016-04" db="EMBL/GenBank/DDBJ databases">
        <title>Evolutionary innovation and constraint leading to complex multicellularity in the Ascomycota.</title>
        <authorList>
            <person name="Cisse O."/>
            <person name="Nguyen A."/>
            <person name="Hewitt D.A."/>
            <person name="Jedd G."/>
            <person name="Stajich J.E."/>
        </authorList>
    </citation>
    <scope>NUCLEOTIDE SEQUENCE [LARGE SCALE GENOMIC DNA]</scope>
    <source>
        <strain evidence="13 14">DAH-3</strain>
    </source>
</reference>
<dbReference type="InterPro" id="IPR009029">
    <property type="entry name" value="HMG_CoA_Rdtase_sub-bd_dom_sf"/>
</dbReference>
<dbReference type="GO" id="GO:0008299">
    <property type="term" value="P:isoprenoid biosynthetic process"/>
    <property type="evidence" value="ECO:0007669"/>
    <property type="project" value="InterPro"/>
</dbReference>
<dbReference type="PRINTS" id="PR00071">
    <property type="entry name" value="HMGCOARDTASE"/>
</dbReference>
<evidence type="ECO:0000256" key="11">
    <source>
        <dbReference type="SAM" id="Phobius"/>
    </source>
</evidence>
<evidence type="ECO:0000256" key="4">
    <source>
        <dbReference type="ARBA" id="ARBA00022692"/>
    </source>
</evidence>
<dbReference type="Pfam" id="PF00368">
    <property type="entry name" value="HMG-CoA_red"/>
    <property type="match status" value="1"/>
</dbReference>
<accession>A0A1U7LLM3</accession>
<dbReference type="PROSITE" id="PS00066">
    <property type="entry name" value="HMG_COA_REDUCTASE_1"/>
    <property type="match status" value="1"/>
</dbReference>
<evidence type="ECO:0000256" key="5">
    <source>
        <dbReference type="ARBA" id="ARBA00022824"/>
    </source>
</evidence>
<dbReference type="OrthoDB" id="310654at2759"/>
<evidence type="ECO:0000259" key="12">
    <source>
        <dbReference type="PROSITE" id="PS50156"/>
    </source>
</evidence>
<dbReference type="GO" id="GO:0004420">
    <property type="term" value="F:hydroxymethylglutaryl-CoA reductase (NADPH) activity"/>
    <property type="evidence" value="ECO:0007669"/>
    <property type="project" value="UniProtKB-EC"/>
</dbReference>
<dbReference type="Gene3D" id="3.30.70.420">
    <property type="entry name" value="Hydroxymethylglutaryl-CoA reductase, class I/II, NAD/NADP-binding domain"/>
    <property type="match status" value="1"/>
</dbReference>
<dbReference type="PANTHER" id="PTHR10572:SF24">
    <property type="entry name" value="3-HYDROXY-3-METHYLGLUTARYL-COENZYME A REDUCTASE"/>
    <property type="match status" value="1"/>
</dbReference>
<dbReference type="AlphaFoldDB" id="A0A1U7LLM3"/>
<dbReference type="InterPro" id="IPR004554">
    <property type="entry name" value="HMG_CoA_Rdtase_eu_arc"/>
</dbReference>
<dbReference type="Proteomes" id="UP000186594">
    <property type="component" value="Unassembled WGS sequence"/>
</dbReference>
<dbReference type="InterPro" id="IPR023074">
    <property type="entry name" value="HMG_CoA_Rdtase_cat_sf"/>
</dbReference>
<keyword evidence="14" id="KW-1185">Reference proteome</keyword>
<evidence type="ECO:0000256" key="7">
    <source>
        <dbReference type="ARBA" id="ARBA00022989"/>
    </source>
</evidence>
<keyword evidence="7 11" id="KW-1133">Transmembrane helix</keyword>
<keyword evidence="9 11" id="KW-0472">Membrane</keyword>